<accession>A0ABR7LAR4</accession>
<dbReference type="InterPro" id="IPR010982">
    <property type="entry name" value="Lambda_DNA-bd_dom_sf"/>
</dbReference>
<dbReference type="Pfam" id="PF13560">
    <property type="entry name" value="HTH_31"/>
    <property type="match status" value="1"/>
</dbReference>
<evidence type="ECO:0000259" key="1">
    <source>
        <dbReference type="PROSITE" id="PS50943"/>
    </source>
</evidence>
<name>A0ABR7LAR4_9PSEU</name>
<dbReference type="Proteomes" id="UP000734823">
    <property type="component" value="Unassembled WGS sequence"/>
</dbReference>
<dbReference type="RefSeq" id="WP_187222810.1">
    <property type="nucleotide sequence ID" value="NZ_JABVED010000012.1"/>
</dbReference>
<keyword evidence="3" id="KW-1185">Reference proteome</keyword>
<dbReference type="Gene3D" id="1.10.260.40">
    <property type="entry name" value="lambda repressor-like DNA-binding domains"/>
    <property type="match status" value="1"/>
</dbReference>
<dbReference type="Pfam" id="PF19054">
    <property type="entry name" value="DUF5753"/>
    <property type="match status" value="1"/>
</dbReference>
<gene>
    <name evidence="2" type="ORF">GPZ80_21685</name>
</gene>
<dbReference type="InterPro" id="IPR001387">
    <property type="entry name" value="Cro/C1-type_HTH"/>
</dbReference>
<dbReference type="EMBL" id="JABVED010000012">
    <property type="protein sequence ID" value="MBC6449775.1"/>
    <property type="molecule type" value="Genomic_DNA"/>
</dbReference>
<sequence length="282" mass="31182">MTKHGTARNRGLAAELKALRARAELTTRQAAKRVGMSIATLNRIENAIREITPEDVAALLAVYGVTGPERARILVLARNANISGWRETDEGPLPVHLRAQSGLESEAVRVIDVAMFAVPGLLQTADYTRSVLIAIKFPSTTHKAMVEQRAQRQAILSRPVPPNYLALIDESVFRRPTGSRELMAQQYRHLAAMAERPNIDIRIIPFGMHLGVQGSYQQLEFAKTGSIVHVELPQSSMFLDAEHETRAFRDTTNGLLEIAMSSADSVKYLCRLVSESALCETR</sequence>
<proteinExistence type="predicted"/>
<dbReference type="InterPro" id="IPR043917">
    <property type="entry name" value="DUF5753"/>
</dbReference>
<evidence type="ECO:0000313" key="3">
    <source>
        <dbReference type="Proteomes" id="UP000734823"/>
    </source>
</evidence>
<reference evidence="2 3" key="1">
    <citation type="submission" date="2020-06" db="EMBL/GenBank/DDBJ databases">
        <title>Actinokineospora xiongansis sp. nov., isolated from soil of Baiyangdian.</title>
        <authorList>
            <person name="Zhang X."/>
        </authorList>
    </citation>
    <scope>NUCLEOTIDE SEQUENCE [LARGE SCALE GENOMIC DNA]</scope>
    <source>
        <strain evidence="2 3">HBU206404</strain>
    </source>
</reference>
<dbReference type="PROSITE" id="PS50943">
    <property type="entry name" value="HTH_CROC1"/>
    <property type="match status" value="1"/>
</dbReference>
<organism evidence="2 3">
    <name type="scientific">Actinokineospora xionganensis</name>
    <dbReference type="NCBI Taxonomy" id="2684470"/>
    <lineage>
        <taxon>Bacteria</taxon>
        <taxon>Bacillati</taxon>
        <taxon>Actinomycetota</taxon>
        <taxon>Actinomycetes</taxon>
        <taxon>Pseudonocardiales</taxon>
        <taxon>Pseudonocardiaceae</taxon>
        <taxon>Actinokineospora</taxon>
    </lineage>
</organism>
<protein>
    <submittedName>
        <fullName evidence="2">Helix-turn-helix domain-containing protein</fullName>
    </submittedName>
</protein>
<feature type="domain" description="HTH cro/C1-type" evidence="1">
    <location>
        <begin position="16"/>
        <end position="70"/>
    </location>
</feature>
<dbReference type="CDD" id="cd00093">
    <property type="entry name" value="HTH_XRE"/>
    <property type="match status" value="1"/>
</dbReference>
<evidence type="ECO:0000313" key="2">
    <source>
        <dbReference type="EMBL" id="MBC6449775.1"/>
    </source>
</evidence>
<dbReference type="SUPFAM" id="SSF47413">
    <property type="entry name" value="lambda repressor-like DNA-binding domains"/>
    <property type="match status" value="1"/>
</dbReference>
<comment type="caution">
    <text evidence="2">The sequence shown here is derived from an EMBL/GenBank/DDBJ whole genome shotgun (WGS) entry which is preliminary data.</text>
</comment>
<dbReference type="SMART" id="SM00530">
    <property type="entry name" value="HTH_XRE"/>
    <property type="match status" value="1"/>
</dbReference>